<feature type="domain" description="Histidine kinase/HSP90-like ATPase" evidence="3">
    <location>
        <begin position="22"/>
        <end position="130"/>
    </location>
</feature>
<evidence type="ECO:0000256" key="1">
    <source>
        <dbReference type="ARBA" id="ARBA00022527"/>
    </source>
</evidence>
<dbReference type="PANTHER" id="PTHR35526">
    <property type="entry name" value="ANTI-SIGMA-F FACTOR RSBW-RELATED"/>
    <property type="match status" value="1"/>
</dbReference>
<sequence length="140" mass="14934">MECRTRPEDGAGKPVGQELRFAEPQSAAEARRAVEDLLAERARPGEVSPVSDAVLVATELVTNALRHGGGVAEFRTAVTAGGLRLSVSDRSSSFPRVLPRGRAMTPGGYGWPLIRRLAREIEVALLPGGGKRISLLVPLR</sequence>
<evidence type="ECO:0000313" key="5">
    <source>
        <dbReference type="Proteomes" id="UP000772196"/>
    </source>
</evidence>
<dbReference type="PANTHER" id="PTHR35526:SF3">
    <property type="entry name" value="ANTI-SIGMA-F FACTOR RSBW"/>
    <property type="match status" value="1"/>
</dbReference>
<keyword evidence="1" id="KW-0723">Serine/threonine-protein kinase</keyword>
<keyword evidence="1" id="KW-0808">Transferase</keyword>
<evidence type="ECO:0000259" key="3">
    <source>
        <dbReference type="Pfam" id="PF13581"/>
    </source>
</evidence>
<dbReference type="InterPro" id="IPR003594">
    <property type="entry name" value="HATPase_dom"/>
</dbReference>
<accession>A0ABX1H667</accession>
<dbReference type="InterPro" id="IPR036890">
    <property type="entry name" value="HATPase_C_sf"/>
</dbReference>
<dbReference type="Pfam" id="PF13581">
    <property type="entry name" value="HATPase_c_2"/>
    <property type="match status" value="1"/>
</dbReference>
<feature type="compositionally biased region" description="Basic and acidic residues" evidence="2">
    <location>
        <begin position="1"/>
        <end position="11"/>
    </location>
</feature>
<dbReference type="Proteomes" id="UP000772196">
    <property type="component" value="Unassembled WGS sequence"/>
</dbReference>
<evidence type="ECO:0000313" key="4">
    <source>
        <dbReference type="EMBL" id="NKI43850.1"/>
    </source>
</evidence>
<dbReference type="SUPFAM" id="SSF55874">
    <property type="entry name" value="ATPase domain of HSP90 chaperone/DNA topoisomerase II/histidine kinase"/>
    <property type="match status" value="1"/>
</dbReference>
<comment type="caution">
    <text evidence="4">The sequence shown here is derived from an EMBL/GenBank/DDBJ whole genome shotgun (WGS) entry which is preliminary data.</text>
</comment>
<protein>
    <submittedName>
        <fullName evidence="4">ATP-binding protein</fullName>
    </submittedName>
</protein>
<dbReference type="CDD" id="cd16936">
    <property type="entry name" value="HATPase_RsbW-like"/>
    <property type="match status" value="1"/>
</dbReference>
<proteinExistence type="predicted"/>
<name>A0ABX1H667_9ACTN</name>
<dbReference type="Gene3D" id="3.30.565.10">
    <property type="entry name" value="Histidine kinase-like ATPase, C-terminal domain"/>
    <property type="match status" value="1"/>
</dbReference>
<keyword evidence="1" id="KW-0418">Kinase</keyword>
<keyword evidence="4" id="KW-0547">Nucleotide-binding</keyword>
<evidence type="ECO:0000256" key="2">
    <source>
        <dbReference type="SAM" id="MobiDB-lite"/>
    </source>
</evidence>
<organism evidence="4 5">
    <name type="scientific">Streptomyces physcomitrii</name>
    <dbReference type="NCBI Taxonomy" id="2724184"/>
    <lineage>
        <taxon>Bacteria</taxon>
        <taxon>Bacillati</taxon>
        <taxon>Actinomycetota</taxon>
        <taxon>Actinomycetes</taxon>
        <taxon>Kitasatosporales</taxon>
        <taxon>Streptomycetaceae</taxon>
        <taxon>Streptomyces</taxon>
    </lineage>
</organism>
<reference evidence="4 5" key="1">
    <citation type="submission" date="2020-04" db="EMBL/GenBank/DDBJ databases">
        <title>Phylogenetic Diversity and Antibacterial Activity against Ralstonia solanacearum of Endophytic Actinomycete Isolated from Moss.</title>
        <authorList>
            <person name="Zhuang X."/>
        </authorList>
    </citation>
    <scope>NUCLEOTIDE SEQUENCE [LARGE SCALE GENOMIC DNA]</scope>
    <source>
        <strain evidence="4 5">LD120</strain>
    </source>
</reference>
<feature type="region of interest" description="Disordered" evidence="2">
    <location>
        <begin position="1"/>
        <end position="27"/>
    </location>
</feature>
<dbReference type="EMBL" id="JAAWWP010000014">
    <property type="protein sequence ID" value="NKI43850.1"/>
    <property type="molecule type" value="Genomic_DNA"/>
</dbReference>
<gene>
    <name evidence="4" type="ORF">HFV08_21865</name>
</gene>
<dbReference type="InterPro" id="IPR050267">
    <property type="entry name" value="Anti-sigma-factor_SerPK"/>
</dbReference>
<keyword evidence="4" id="KW-0067">ATP-binding</keyword>
<dbReference type="RefSeq" id="WP_168541624.1">
    <property type="nucleotide sequence ID" value="NZ_JAAWWP010000014.1"/>
</dbReference>
<keyword evidence="5" id="KW-1185">Reference proteome</keyword>
<dbReference type="GO" id="GO:0005524">
    <property type="term" value="F:ATP binding"/>
    <property type="evidence" value="ECO:0007669"/>
    <property type="project" value="UniProtKB-KW"/>
</dbReference>